<dbReference type="STRING" id="914234.M2QYZ2"/>
<name>M2QYZ2_CERS8</name>
<dbReference type="InterPro" id="IPR002925">
    <property type="entry name" value="Dienelactn_hydro"/>
</dbReference>
<organism evidence="2 3">
    <name type="scientific">Ceriporiopsis subvermispora (strain B)</name>
    <name type="common">White-rot fungus</name>
    <name type="synonym">Gelatoporia subvermispora</name>
    <dbReference type="NCBI Taxonomy" id="914234"/>
    <lineage>
        <taxon>Eukaryota</taxon>
        <taxon>Fungi</taxon>
        <taxon>Dikarya</taxon>
        <taxon>Basidiomycota</taxon>
        <taxon>Agaricomycotina</taxon>
        <taxon>Agaricomycetes</taxon>
        <taxon>Polyporales</taxon>
        <taxon>Gelatoporiaceae</taxon>
        <taxon>Gelatoporia</taxon>
    </lineage>
</organism>
<dbReference type="EMBL" id="KB445823">
    <property type="protein sequence ID" value="EMD31147.1"/>
    <property type="molecule type" value="Genomic_DNA"/>
</dbReference>
<dbReference type="AlphaFoldDB" id="M2QYZ2"/>
<evidence type="ECO:0000313" key="3">
    <source>
        <dbReference type="Proteomes" id="UP000016930"/>
    </source>
</evidence>
<dbReference type="HOGENOM" id="CLU_054590_2_1_1"/>
<sequence>MATLASAPGECCARGVQHSGTPLGMIEKIGGFDTYIARPPAPEGAAQGRQQRILLYFADGYGPLYINSKLIQDFFASQGYLVLGIDYFEGDSVAYHLDEPGYDMSEWAEPIYKRVVEREYVPQWIAAVKERFGTADTKYVAAGYCFGAPFVMDCLAFDWVAAGAFAHPAYLDEDHFRQIKRPLLLSCAEIDETFPLDARRRAEDILLEYKAMYHIQVFGQVKHGFAIRGDNHDQAGRWAKERSADAIMSWFDLYCK</sequence>
<dbReference type="GO" id="GO:0016787">
    <property type="term" value="F:hydrolase activity"/>
    <property type="evidence" value="ECO:0007669"/>
    <property type="project" value="InterPro"/>
</dbReference>
<dbReference type="SUPFAM" id="SSF53474">
    <property type="entry name" value="alpha/beta-Hydrolases"/>
    <property type="match status" value="1"/>
</dbReference>
<reference evidence="2 3" key="1">
    <citation type="journal article" date="2012" name="Proc. Natl. Acad. Sci. U.S.A.">
        <title>Comparative genomics of Ceriporiopsis subvermispora and Phanerochaete chrysosporium provide insight into selective ligninolysis.</title>
        <authorList>
            <person name="Fernandez-Fueyo E."/>
            <person name="Ruiz-Duenas F.J."/>
            <person name="Ferreira P."/>
            <person name="Floudas D."/>
            <person name="Hibbett D.S."/>
            <person name="Canessa P."/>
            <person name="Larrondo L.F."/>
            <person name="James T.Y."/>
            <person name="Seelenfreund D."/>
            <person name="Lobos S."/>
            <person name="Polanco R."/>
            <person name="Tello M."/>
            <person name="Honda Y."/>
            <person name="Watanabe T."/>
            <person name="Watanabe T."/>
            <person name="Ryu J.S."/>
            <person name="Kubicek C.P."/>
            <person name="Schmoll M."/>
            <person name="Gaskell J."/>
            <person name="Hammel K.E."/>
            <person name="St John F.J."/>
            <person name="Vanden Wymelenberg A."/>
            <person name="Sabat G."/>
            <person name="Splinter BonDurant S."/>
            <person name="Syed K."/>
            <person name="Yadav J.S."/>
            <person name="Doddapaneni H."/>
            <person name="Subramanian V."/>
            <person name="Lavin J.L."/>
            <person name="Oguiza J.A."/>
            <person name="Perez G."/>
            <person name="Pisabarro A.G."/>
            <person name="Ramirez L."/>
            <person name="Santoyo F."/>
            <person name="Master E."/>
            <person name="Coutinho P.M."/>
            <person name="Henrissat B."/>
            <person name="Lombard V."/>
            <person name="Magnuson J.K."/>
            <person name="Kuees U."/>
            <person name="Hori C."/>
            <person name="Igarashi K."/>
            <person name="Samejima M."/>
            <person name="Held B.W."/>
            <person name="Barry K.W."/>
            <person name="LaButti K.M."/>
            <person name="Lapidus A."/>
            <person name="Lindquist E.A."/>
            <person name="Lucas S.M."/>
            <person name="Riley R."/>
            <person name="Salamov A.A."/>
            <person name="Hoffmeister D."/>
            <person name="Schwenk D."/>
            <person name="Hadar Y."/>
            <person name="Yarden O."/>
            <person name="de Vries R.P."/>
            <person name="Wiebenga A."/>
            <person name="Stenlid J."/>
            <person name="Eastwood D."/>
            <person name="Grigoriev I.V."/>
            <person name="Berka R.M."/>
            <person name="Blanchette R.A."/>
            <person name="Kersten P."/>
            <person name="Martinez A.T."/>
            <person name="Vicuna R."/>
            <person name="Cullen D."/>
        </authorList>
    </citation>
    <scope>NUCLEOTIDE SEQUENCE [LARGE SCALE GENOMIC DNA]</scope>
    <source>
        <strain evidence="2 3">B</strain>
    </source>
</reference>
<proteinExistence type="predicted"/>
<keyword evidence="3" id="KW-1185">Reference proteome</keyword>
<accession>M2QYZ2</accession>
<dbReference type="OrthoDB" id="1393670at2759"/>
<protein>
    <recommendedName>
        <fullName evidence="1">Dienelactone hydrolase domain-containing protein</fullName>
    </recommendedName>
</protein>
<dbReference type="PANTHER" id="PTHR17630">
    <property type="entry name" value="DIENELACTONE HYDROLASE"/>
    <property type="match status" value="1"/>
</dbReference>
<evidence type="ECO:0000259" key="1">
    <source>
        <dbReference type="Pfam" id="PF01738"/>
    </source>
</evidence>
<dbReference type="Gene3D" id="3.40.50.1820">
    <property type="entry name" value="alpha/beta hydrolase"/>
    <property type="match status" value="1"/>
</dbReference>
<dbReference type="PANTHER" id="PTHR17630:SF44">
    <property type="entry name" value="PROTEIN AIM2"/>
    <property type="match status" value="1"/>
</dbReference>
<evidence type="ECO:0000313" key="2">
    <source>
        <dbReference type="EMBL" id="EMD31147.1"/>
    </source>
</evidence>
<feature type="domain" description="Dienelactone hydrolase" evidence="1">
    <location>
        <begin position="33"/>
        <end position="252"/>
    </location>
</feature>
<dbReference type="InterPro" id="IPR029058">
    <property type="entry name" value="AB_hydrolase_fold"/>
</dbReference>
<dbReference type="Proteomes" id="UP000016930">
    <property type="component" value="Unassembled WGS sequence"/>
</dbReference>
<gene>
    <name evidence="2" type="ORF">CERSUDRAFT_89467</name>
</gene>
<dbReference type="Pfam" id="PF01738">
    <property type="entry name" value="DLH"/>
    <property type="match status" value="1"/>
</dbReference>